<feature type="non-terminal residue" evidence="2">
    <location>
        <position position="1"/>
    </location>
</feature>
<feature type="transmembrane region" description="Helical" evidence="1">
    <location>
        <begin position="145"/>
        <end position="167"/>
    </location>
</feature>
<keyword evidence="1" id="KW-0472">Membrane</keyword>
<reference evidence="2" key="2">
    <citation type="submission" date="2014-03" db="EMBL/GenBank/DDBJ databases">
        <authorList>
            <person name="Genoscope - CEA"/>
        </authorList>
    </citation>
    <scope>NUCLEOTIDE SEQUENCE</scope>
</reference>
<dbReference type="PaxDb" id="8022-A0A060YLX3"/>
<keyword evidence="1" id="KW-0812">Transmembrane</keyword>
<feature type="transmembrane region" description="Helical" evidence="1">
    <location>
        <begin position="114"/>
        <end position="133"/>
    </location>
</feature>
<name>A0A060YLX3_ONCMY</name>
<dbReference type="PANTHER" id="PTHR20765">
    <property type="entry name" value="SOLUTE CARRIER FAMILY 43 MEMBER 3-RELATED"/>
    <property type="match status" value="1"/>
</dbReference>
<evidence type="ECO:0000313" key="2">
    <source>
        <dbReference type="EMBL" id="CDQ92701.1"/>
    </source>
</evidence>
<proteinExistence type="predicted"/>
<sequence length="267" mass="29848">EKKQEADLRSSSLFLSPPSFTHSLFHLFLTLSLLSLPLSLPKGETKQEADLRSSSLSLFLTSLQCLLFYVCFSSPLLALQYLTFILQVLNSAFIYGGHQAFLTIAFPGCHFGKLSGLITSLSAVVLLLQFPVLHLIRELLHGDPIYVNVGLTLLTLLTFIHPLHVHLHCRSLASQRRARTEQEVTNSGSKVTCNRLVHHMEDSDHAFEDCNKTPLHLKLHSEDKPSVCPDRGKGFLWLDRLHRRTHVTEPKSGKIHVPAGVHQGVTP</sequence>
<dbReference type="PANTHER" id="PTHR20765:SF1">
    <property type="entry name" value="EQUILIBRATIVE NUCLEOBASE TRANSPORTER 1"/>
    <property type="match status" value="1"/>
</dbReference>
<dbReference type="InterPro" id="IPR027197">
    <property type="entry name" value="SLC43A3"/>
</dbReference>
<feature type="transmembrane region" description="Helical" evidence="1">
    <location>
        <begin position="20"/>
        <end position="38"/>
    </location>
</feature>
<keyword evidence="1" id="KW-1133">Transmembrane helix</keyword>
<evidence type="ECO:0000313" key="3">
    <source>
        <dbReference type="Proteomes" id="UP000193380"/>
    </source>
</evidence>
<protein>
    <submittedName>
        <fullName evidence="2">Uncharacterized protein</fullName>
    </submittedName>
</protein>
<organism evidence="2 3">
    <name type="scientific">Oncorhynchus mykiss</name>
    <name type="common">Rainbow trout</name>
    <name type="synonym">Salmo gairdneri</name>
    <dbReference type="NCBI Taxonomy" id="8022"/>
    <lineage>
        <taxon>Eukaryota</taxon>
        <taxon>Metazoa</taxon>
        <taxon>Chordata</taxon>
        <taxon>Craniata</taxon>
        <taxon>Vertebrata</taxon>
        <taxon>Euteleostomi</taxon>
        <taxon>Actinopterygii</taxon>
        <taxon>Neopterygii</taxon>
        <taxon>Teleostei</taxon>
        <taxon>Protacanthopterygii</taxon>
        <taxon>Salmoniformes</taxon>
        <taxon>Salmonidae</taxon>
        <taxon>Salmoninae</taxon>
        <taxon>Oncorhynchus</taxon>
    </lineage>
</organism>
<reference evidence="2" key="1">
    <citation type="journal article" date="2014" name="Nat. Commun.">
        <title>The rainbow trout genome provides novel insights into evolution after whole-genome duplication in vertebrates.</title>
        <authorList>
            <person name="Berthelot C."/>
            <person name="Brunet F."/>
            <person name="Chalopin D."/>
            <person name="Juanchich A."/>
            <person name="Bernard M."/>
            <person name="Noel B."/>
            <person name="Bento P."/>
            <person name="Da Silva C."/>
            <person name="Labadie K."/>
            <person name="Alberti A."/>
            <person name="Aury J.M."/>
            <person name="Louis A."/>
            <person name="Dehais P."/>
            <person name="Bardou P."/>
            <person name="Montfort J."/>
            <person name="Klopp C."/>
            <person name="Cabau C."/>
            <person name="Gaspin C."/>
            <person name="Thorgaard G.H."/>
            <person name="Boussaha M."/>
            <person name="Quillet E."/>
            <person name="Guyomard R."/>
            <person name="Galiana D."/>
            <person name="Bobe J."/>
            <person name="Volff J.N."/>
            <person name="Genet C."/>
            <person name="Wincker P."/>
            <person name="Jaillon O."/>
            <person name="Roest Crollius H."/>
            <person name="Guiguen Y."/>
        </authorList>
    </citation>
    <scope>NUCLEOTIDE SEQUENCE [LARGE SCALE GENOMIC DNA]</scope>
</reference>
<evidence type="ECO:0000256" key="1">
    <source>
        <dbReference type="SAM" id="Phobius"/>
    </source>
</evidence>
<dbReference type="AlphaFoldDB" id="A0A060YLX3"/>
<dbReference type="Proteomes" id="UP000193380">
    <property type="component" value="Unassembled WGS sequence"/>
</dbReference>
<dbReference type="STRING" id="8022.A0A060YLX3"/>
<gene>
    <name evidence="2" type="ORF">GSONMT00063489001</name>
</gene>
<feature type="transmembrane region" description="Helical" evidence="1">
    <location>
        <begin position="84"/>
        <end position="107"/>
    </location>
</feature>
<accession>A0A060YLX3</accession>
<dbReference type="EMBL" id="FR913673">
    <property type="protein sequence ID" value="CDQ92701.1"/>
    <property type="molecule type" value="Genomic_DNA"/>
</dbReference>